<accession>A0A4R6Z2P5</accession>
<dbReference type="OrthoDB" id="6028305at2"/>
<keyword evidence="1" id="KW-0472">Membrane</keyword>
<protein>
    <submittedName>
        <fullName evidence="2">Uncharacterized protein</fullName>
    </submittedName>
</protein>
<evidence type="ECO:0000313" key="2">
    <source>
        <dbReference type="EMBL" id="TDR45860.1"/>
    </source>
</evidence>
<feature type="transmembrane region" description="Helical" evidence="1">
    <location>
        <begin position="26"/>
        <end position="47"/>
    </location>
</feature>
<comment type="caution">
    <text evidence="2">The sequence shown here is derived from an EMBL/GenBank/DDBJ whole genome shotgun (WGS) entry which is preliminary data.</text>
</comment>
<dbReference type="RefSeq" id="WP_133818220.1">
    <property type="nucleotide sequence ID" value="NZ_SNZH01000004.1"/>
</dbReference>
<proteinExistence type="predicted"/>
<evidence type="ECO:0000256" key="1">
    <source>
        <dbReference type="SAM" id="Phobius"/>
    </source>
</evidence>
<dbReference type="Proteomes" id="UP000295293">
    <property type="component" value="Unassembled WGS sequence"/>
</dbReference>
<feature type="transmembrane region" description="Helical" evidence="1">
    <location>
        <begin position="89"/>
        <end position="107"/>
    </location>
</feature>
<keyword evidence="3" id="KW-1185">Reference proteome</keyword>
<dbReference type="EMBL" id="SNZH01000004">
    <property type="protein sequence ID" value="TDR45860.1"/>
    <property type="molecule type" value="Genomic_DNA"/>
</dbReference>
<keyword evidence="1" id="KW-1133">Transmembrane helix</keyword>
<sequence length="156" mass="16622">MATYKLPDEPRPGALSAVVADPMWPFLSSMLVGAWFGLAWFVLNSVALGSPTLKREIGLAALALGGKAVLVLLMIAALQAGWIEKGALPYVYLIAVGLMLACTYSLYLTQSRTFELFAYFGGEVKNGVVVLLVGMAVVRPYVAPLFGDGLLGLVLR</sequence>
<feature type="transmembrane region" description="Helical" evidence="1">
    <location>
        <begin position="59"/>
        <end position="83"/>
    </location>
</feature>
<keyword evidence="1" id="KW-0812">Transmembrane</keyword>
<organism evidence="2 3">
    <name type="scientific">Tahibacter aquaticus</name>
    <dbReference type="NCBI Taxonomy" id="520092"/>
    <lineage>
        <taxon>Bacteria</taxon>
        <taxon>Pseudomonadati</taxon>
        <taxon>Pseudomonadota</taxon>
        <taxon>Gammaproteobacteria</taxon>
        <taxon>Lysobacterales</taxon>
        <taxon>Rhodanobacteraceae</taxon>
        <taxon>Tahibacter</taxon>
    </lineage>
</organism>
<evidence type="ECO:0000313" key="3">
    <source>
        <dbReference type="Proteomes" id="UP000295293"/>
    </source>
</evidence>
<dbReference type="AlphaFoldDB" id="A0A4R6Z2P5"/>
<gene>
    <name evidence="2" type="ORF">DFR29_104290</name>
</gene>
<name>A0A4R6Z2P5_9GAMM</name>
<reference evidence="2 3" key="1">
    <citation type="submission" date="2019-03" db="EMBL/GenBank/DDBJ databases">
        <title>Genomic Encyclopedia of Type Strains, Phase IV (KMG-IV): sequencing the most valuable type-strain genomes for metagenomic binning, comparative biology and taxonomic classification.</title>
        <authorList>
            <person name="Goeker M."/>
        </authorList>
    </citation>
    <scope>NUCLEOTIDE SEQUENCE [LARGE SCALE GENOMIC DNA]</scope>
    <source>
        <strain evidence="2 3">DSM 21667</strain>
    </source>
</reference>